<reference evidence="2" key="1">
    <citation type="submission" date="2017-06" db="EMBL/GenBank/DDBJ databases">
        <title>Genome analysis of Fimbriiglobus ruber SP5, the first member of the order Planctomycetales with confirmed chitinolytic capability.</title>
        <authorList>
            <person name="Ravin N.V."/>
            <person name="Rakitin A.L."/>
            <person name="Ivanova A.A."/>
            <person name="Beletsky A.V."/>
            <person name="Kulichevskaya I.S."/>
            <person name="Mardanov A.V."/>
            <person name="Dedysh S.N."/>
        </authorList>
    </citation>
    <scope>NUCLEOTIDE SEQUENCE [LARGE SCALE GENOMIC DNA]</scope>
    <source>
        <strain evidence="2">SP5</strain>
    </source>
</reference>
<proteinExistence type="predicted"/>
<name>A0A225DCM2_9BACT</name>
<dbReference type="Proteomes" id="UP000214646">
    <property type="component" value="Unassembled WGS sequence"/>
</dbReference>
<accession>A0A225DCM2</accession>
<evidence type="ECO:0000313" key="2">
    <source>
        <dbReference type="Proteomes" id="UP000214646"/>
    </source>
</evidence>
<comment type="caution">
    <text evidence="1">The sequence shown here is derived from an EMBL/GenBank/DDBJ whole genome shotgun (WGS) entry which is preliminary data.</text>
</comment>
<keyword evidence="2" id="KW-1185">Reference proteome</keyword>
<dbReference type="EMBL" id="NIDE01000020">
    <property type="protein sequence ID" value="OWK34135.1"/>
    <property type="molecule type" value="Genomic_DNA"/>
</dbReference>
<gene>
    <name evidence="1" type="ORF">FRUB_10106</name>
</gene>
<sequence length="67" mass="7650">MAGRVISCLLLTVIPINTPLLLRLCSVKSLDVKSRLWCISRQNAGQHLVDLPVVRLPLKYWIPDHYL</sequence>
<dbReference type="AlphaFoldDB" id="A0A225DCM2"/>
<organism evidence="1 2">
    <name type="scientific">Fimbriiglobus ruber</name>
    <dbReference type="NCBI Taxonomy" id="1908690"/>
    <lineage>
        <taxon>Bacteria</taxon>
        <taxon>Pseudomonadati</taxon>
        <taxon>Planctomycetota</taxon>
        <taxon>Planctomycetia</taxon>
        <taxon>Gemmatales</taxon>
        <taxon>Gemmataceae</taxon>
        <taxon>Fimbriiglobus</taxon>
    </lineage>
</organism>
<protein>
    <submittedName>
        <fullName evidence="1">Uncharacterized protein</fullName>
    </submittedName>
</protein>
<evidence type="ECO:0000313" key="1">
    <source>
        <dbReference type="EMBL" id="OWK34135.1"/>
    </source>
</evidence>